<organism evidence="1 2">
    <name type="scientific">Anaeromyxobacter oryzae</name>
    <dbReference type="NCBI Taxonomy" id="2918170"/>
    <lineage>
        <taxon>Bacteria</taxon>
        <taxon>Pseudomonadati</taxon>
        <taxon>Myxococcota</taxon>
        <taxon>Myxococcia</taxon>
        <taxon>Myxococcales</taxon>
        <taxon>Cystobacterineae</taxon>
        <taxon>Anaeromyxobacteraceae</taxon>
        <taxon>Anaeromyxobacter</taxon>
    </lineage>
</organism>
<reference evidence="2" key="1">
    <citation type="journal article" date="2022" name="Int. J. Syst. Evol. Microbiol.">
        <title>Anaeromyxobacter oryzae sp. nov., Anaeromyxobacter diazotrophicus sp. nov. and Anaeromyxobacter paludicola sp. nov., isolated from paddy soils.</title>
        <authorList>
            <person name="Itoh H."/>
            <person name="Xu Z."/>
            <person name="Mise K."/>
            <person name="Masuda Y."/>
            <person name="Ushijima N."/>
            <person name="Hayakawa C."/>
            <person name="Shiratori Y."/>
            <person name="Senoo K."/>
        </authorList>
    </citation>
    <scope>NUCLEOTIDE SEQUENCE [LARGE SCALE GENOMIC DNA]</scope>
    <source>
        <strain evidence="2">Red232</strain>
    </source>
</reference>
<dbReference type="Proteomes" id="UP001162891">
    <property type="component" value="Chromosome"/>
</dbReference>
<evidence type="ECO:0000313" key="2">
    <source>
        <dbReference type="Proteomes" id="UP001162891"/>
    </source>
</evidence>
<protein>
    <recommendedName>
        <fullName evidence="3">RING-type domain-containing protein</fullName>
    </recommendedName>
</protein>
<dbReference type="RefSeq" id="WP_248357435.1">
    <property type="nucleotide sequence ID" value="NZ_AP025591.1"/>
</dbReference>
<sequence>MRPDGPKPPGGNGTEPVLLIHCPSCAQTVRREDSTACAICARRVCLACIRPYGHHMRACEDCRLAEW</sequence>
<proteinExistence type="predicted"/>
<gene>
    <name evidence="1" type="ORF">AMOR_00660</name>
</gene>
<dbReference type="EMBL" id="AP025591">
    <property type="protein sequence ID" value="BDG01070.1"/>
    <property type="molecule type" value="Genomic_DNA"/>
</dbReference>
<evidence type="ECO:0000313" key="1">
    <source>
        <dbReference type="EMBL" id="BDG01070.1"/>
    </source>
</evidence>
<evidence type="ECO:0008006" key="3">
    <source>
        <dbReference type="Google" id="ProtNLM"/>
    </source>
</evidence>
<keyword evidence="2" id="KW-1185">Reference proteome</keyword>
<accession>A0ABM7WNN9</accession>
<name>A0ABM7WNN9_9BACT</name>